<reference evidence="10" key="4">
    <citation type="submission" date="2025-09" db="UniProtKB">
        <authorList>
            <consortium name="Ensembl"/>
        </authorList>
    </citation>
    <scope>IDENTIFICATION</scope>
</reference>
<dbReference type="InterPro" id="IPR037088">
    <property type="entry name" value="Vitellinogen_b-sht_shell_sf"/>
</dbReference>
<feature type="chain" id="PRO_5017336854" description="Vitellogenin domain-containing protein" evidence="8">
    <location>
        <begin position="21"/>
        <end position="1256"/>
    </location>
</feature>
<evidence type="ECO:0000256" key="3">
    <source>
        <dbReference type="ARBA" id="ARBA00022761"/>
    </source>
</evidence>
<dbReference type="FunFam" id="1.25.10.20:FF:000002">
    <property type="entry name" value="Vitellogenin 7"/>
    <property type="match status" value="1"/>
</dbReference>
<dbReference type="GeneTree" id="ENSGT00530000064273"/>
<dbReference type="Gene3D" id="2.20.90.10">
    <property type="entry name" value="Vitellinogen, beta-sheet shell domain"/>
    <property type="match status" value="1"/>
</dbReference>
<accession>A0A3B1IKP7</accession>
<organism evidence="10 11">
    <name type="scientific">Astyanax mexicanus</name>
    <name type="common">Blind cave fish</name>
    <name type="synonym">Astyanax fasciatus mexicanus</name>
    <dbReference type="NCBI Taxonomy" id="7994"/>
    <lineage>
        <taxon>Eukaryota</taxon>
        <taxon>Metazoa</taxon>
        <taxon>Chordata</taxon>
        <taxon>Craniata</taxon>
        <taxon>Vertebrata</taxon>
        <taxon>Euteleostomi</taxon>
        <taxon>Actinopterygii</taxon>
        <taxon>Neopterygii</taxon>
        <taxon>Teleostei</taxon>
        <taxon>Ostariophysi</taxon>
        <taxon>Characiformes</taxon>
        <taxon>Characoidei</taxon>
        <taxon>Acestrorhamphidae</taxon>
        <taxon>Acestrorhamphinae</taxon>
        <taxon>Astyanax</taxon>
    </lineage>
</organism>
<dbReference type="GO" id="GO:0005319">
    <property type="term" value="F:lipid transporter activity"/>
    <property type="evidence" value="ECO:0007669"/>
    <property type="project" value="InterPro"/>
</dbReference>
<dbReference type="InterPro" id="IPR050733">
    <property type="entry name" value="Vitellogenin/Apolipophorin"/>
</dbReference>
<dbReference type="Ensembl" id="ENSAMXT00000040380.1">
    <property type="protein sequence ID" value="ENSAMXP00000030125.1"/>
    <property type="gene ID" value="ENSAMXG00000038452.1"/>
</dbReference>
<dbReference type="PANTHER" id="PTHR23345:SF9">
    <property type="entry name" value="VITELLOGENIN-RELATED"/>
    <property type="match status" value="1"/>
</dbReference>
<dbReference type="SUPFAM" id="SSF56968">
    <property type="entry name" value="Lipovitellin-phosvitin complex, beta-sheet shell regions"/>
    <property type="match status" value="3"/>
</dbReference>
<dbReference type="Proteomes" id="UP000018467">
    <property type="component" value="Unassembled WGS sequence"/>
</dbReference>
<dbReference type="InParanoid" id="A0A3B1IKP7"/>
<dbReference type="FunFam" id="2.20.80.10:FF:000001">
    <property type="entry name" value="Vitellogenin 7"/>
    <property type="match status" value="1"/>
</dbReference>
<dbReference type="InterPro" id="IPR015258">
    <property type="entry name" value="Vitellinogen_b-sht_shell"/>
</dbReference>
<dbReference type="AlphaFoldDB" id="A0A3B1IKP7"/>
<dbReference type="Pfam" id="PF09172">
    <property type="entry name" value="Vit_open_b-sht"/>
    <property type="match status" value="1"/>
</dbReference>
<dbReference type="InterPro" id="IPR001747">
    <property type="entry name" value="Vitellogenin_N"/>
</dbReference>
<dbReference type="InterPro" id="IPR015255">
    <property type="entry name" value="Vitellinogen_open_b-sht"/>
</dbReference>
<dbReference type="Gene3D" id="2.30.230.10">
    <property type="entry name" value="Lipovitellin, beta-sheet shell regions, chain A"/>
    <property type="match status" value="1"/>
</dbReference>
<evidence type="ECO:0000256" key="4">
    <source>
        <dbReference type="ARBA" id="ARBA00023157"/>
    </source>
</evidence>
<reference evidence="11" key="2">
    <citation type="journal article" date="2014" name="Nat. Commun.">
        <title>The cavefish genome reveals candidate genes for eye loss.</title>
        <authorList>
            <person name="McGaugh S.E."/>
            <person name="Gross J.B."/>
            <person name="Aken B."/>
            <person name="Blin M."/>
            <person name="Borowsky R."/>
            <person name="Chalopin D."/>
            <person name="Hinaux H."/>
            <person name="Jeffery W.R."/>
            <person name="Keene A."/>
            <person name="Ma L."/>
            <person name="Minx P."/>
            <person name="Murphy D."/>
            <person name="O'Quin K.E."/>
            <person name="Retaux S."/>
            <person name="Rohner N."/>
            <person name="Searle S.M."/>
            <person name="Stahl B.A."/>
            <person name="Tabin C."/>
            <person name="Volff J.N."/>
            <person name="Yoshizawa M."/>
            <person name="Warren W.C."/>
        </authorList>
    </citation>
    <scope>NUCLEOTIDE SEQUENCE [LARGE SCALE GENOMIC DNA]</scope>
    <source>
        <strain evidence="11">female</strain>
    </source>
</reference>
<dbReference type="InterPro" id="IPR011030">
    <property type="entry name" value="Lipovitellin_superhlx_dom"/>
</dbReference>
<sequence>MRAVVLALTVALVVPEFAAGKTYVYKYEGLLLGGLPQEGLGKAGVKVSSKVLIRAEASTTFLLKLQDPQLFEYAGIWPQDSFSPAAKLLAALNAQLQIPIKFEYANGVVGKIYAPAGVSATVLNLYRGILNILQLNLKNTQNVYEMHEAGTHGVCKAHYMIKSSRISRLQSLTGTATHTYIMKPSDAGAVVAEATVEELHQFSLFNTITGAAQMKAKQTLTLLEVQNTAVAPIGGEYAARGSLKYEFATEVLQTPIQLLKINNAEAQIVETLNHLASNNMDVVHEDAPLKFLQLVQLLRVATFENIKTVWDQYKTKPVHRRWILDATPAVGTPAALKFIKEKFLAGEFTTAEFTQALLVGLHMAKADRDAIQQTADLALSPKIKAIPAVREVVMLGYGSMVARHCAEDPSCSPDLLRPIHDLAAEAISKADIFEVTLALKALGNAGHPASLKPIMKILPGFGAAAANMPMKVQVDAILALRNIAKKEPKMVQPVALQLFMDRTLHPEVRMVACIALVETKPSAALMSTVAGAMDKEPSMEVASFAYSYIKSLTRSMSPDLMNVAAAANVAIRMLCPKMDRLSYLSSTALHLDLYVSPFMVGAAGSAFIINDAATILPRAVVAKTRAYLAGAAADVLEVGVRTEGLQEALKRTPAGDENADRMTKIKHTLRALMNWKALPATQPLASIYVKLFGQEIAFANVDKTFIEQIIDQATAKPRARELMKEAVKALQDGIAFQYTKPLLAAEIRRIIPTAVGVPMELGFYTAAVAAAAVNVKADITPRLPEQLETVSLDQFKNTDFQVKAEARPSAAIHTFAVIGVNTALIQAAVMAKGKVHTAVPGKMAVRADLPKGNFKVEVLPAATPDHVAAVSFETLAVARNIEDLPAERVASLTPGAEPSIPASIQKTMCGTVPYFHVKGCAEVASRHAGFMGYNPLYYLVGQHKARISVARGDGPSFERLEFEVHVGANAAEKLSQVKSRQYSTESESQEENIILMKLREILEAGLKNKNSSSSSSSSSRSSRSSRSSNSPNNLSSSASSIETLQRKVKLLEDAVPAVLAVIAQVVRSDRNVGYQLAAYLDKPTSRAQITLSPIAEKWKLCADAVLPSQHKVSAKLGWGPDCQDYSATVKAEAGVIESNPAARFEVAWDKLPSAAIIATEYLPLLKAARLAGFSLDKAENNKDKEVAFIIALPTQKSVNIIVRAPKMTLSKTNVAVPVAVPIEKDGRIPALENLDIRGTIQNLNIHILKDFRAALE</sequence>
<dbReference type="PANTHER" id="PTHR23345">
    <property type="entry name" value="VITELLOGENIN-RELATED"/>
    <property type="match status" value="1"/>
</dbReference>
<dbReference type="PROSITE" id="PS51211">
    <property type="entry name" value="VITELLOGENIN"/>
    <property type="match status" value="1"/>
</dbReference>
<evidence type="ECO:0000256" key="1">
    <source>
        <dbReference type="ARBA" id="ARBA00022553"/>
    </source>
</evidence>
<dbReference type="Gene3D" id="1.25.10.20">
    <property type="entry name" value="Vitellinogen, superhelical"/>
    <property type="match status" value="1"/>
</dbReference>
<dbReference type="InterPro" id="IPR015819">
    <property type="entry name" value="Lipid_transp_b-sht_shell"/>
</dbReference>
<dbReference type="InterPro" id="IPR015816">
    <property type="entry name" value="Vitellinogen_b-sht_N"/>
</dbReference>
<dbReference type="Bgee" id="ENSAMXG00000038452">
    <property type="expression patterns" value="Expressed in zone of skin and 7 other cell types or tissues"/>
</dbReference>
<feature type="domain" description="Vitellogenin" evidence="9">
    <location>
        <begin position="17"/>
        <end position="620"/>
    </location>
</feature>
<feature type="compositionally biased region" description="Low complexity" evidence="7">
    <location>
        <begin position="1010"/>
        <end position="1038"/>
    </location>
</feature>
<evidence type="ECO:0000256" key="8">
    <source>
        <dbReference type="SAM" id="SignalP"/>
    </source>
</evidence>
<keyword evidence="4" id="KW-1015">Disulfide bond</keyword>
<reference evidence="11" key="1">
    <citation type="submission" date="2013-03" db="EMBL/GenBank/DDBJ databases">
        <authorList>
            <person name="Jeffery W."/>
            <person name="Warren W."/>
            <person name="Wilson R.K."/>
        </authorList>
    </citation>
    <scope>NUCLEOTIDE SEQUENCE</scope>
    <source>
        <strain evidence="11">female</strain>
    </source>
</reference>
<comment type="caution">
    <text evidence="6">Lacks conserved residue(s) required for the propagation of feature annotation.</text>
</comment>
<dbReference type="SMART" id="SM01169">
    <property type="entry name" value="DUF1943"/>
    <property type="match status" value="1"/>
</dbReference>
<keyword evidence="11" id="KW-1185">Reference proteome</keyword>
<dbReference type="InterPro" id="IPR015817">
    <property type="entry name" value="Vitellinogen_open_b-sht_sub1"/>
</dbReference>
<dbReference type="Gene3D" id="2.20.50.20">
    <property type="entry name" value="Lipovitellin. Chain A, domain 3"/>
    <property type="match status" value="2"/>
</dbReference>
<evidence type="ECO:0000256" key="5">
    <source>
        <dbReference type="ARBA" id="ARBA00023180"/>
    </source>
</evidence>
<dbReference type="GO" id="GO:0071391">
    <property type="term" value="P:cellular response to estrogen stimulus"/>
    <property type="evidence" value="ECO:0007669"/>
    <property type="project" value="TreeGrafter"/>
</dbReference>
<dbReference type="GO" id="GO:0045735">
    <property type="term" value="F:nutrient reservoir activity"/>
    <property type="evidence" value="ECO:0007669"/>
    <property type="project" value="UniProtKB-KW"/>
</dbReference>
<proteinExistence type="predicted"/>
<dbReference type="SMART" id="SM00638">
    <property type="entry name" value="LPD_N"/>
    <property type="match status" value="1"/>
</dbReference>
<evidence type="ECO:0000313" key="11">
    <source>
        <dbReference type="Proteomes" id="UP000018467"/>
    </source>
</evidence>
<dbReference type="Pfam" id="PF09175">
    <property type="entry name" value="Vit_b-sht_shell"/>
    <property type="match status" value="1"/>
</dbReference>
<reference evidence="10" key="3">
    <citation type="submission" date="2025-08" db="UniProtKB">
        <authorList>
            <consortium name="Ensembl"/>
        </authorList>
    </citation>
    <scope>IDENTIFICATION</scope>
</reference>
<feature type="signal peptide" evidence="8">
    <location>
        <begin position="1"/>
        <end position="20"/>
    </location>
</feature>
<dbReference type="SUPFAM" id="SSF48431">
    <property type="entry name" value="Lipovitellin-phosvitin complex, superhelical domain"/>
    <property type="match status" value="1"/>
</dbReference>
<evidence type="ECO:0000256" key="6">
    <source>
        <dbReference type="PROSITE-ProRule" id="PRU00557"/>
    </source>
</evidence>
<dbReference type="Pfam" id="PF01347">
    <property type="entry name" value="Vitellogenin_N"/>
    <property type="match status" value="2"/>
</dbReference>
<keyword evidence="2 8" id="KW-0732">Signal</keyword>
<evidence type="ECO:0000313" key="10">
    <source>
        <dbReference type="Ensembl" id="ENSAMXP00000030125.1"/>
    </source>
</evidence>
<feature type="region of interest" description="Disordered" evidence="7">
    <location>
        <begin position="1008"/>
        <end position="1038"/>
    </location>
</feature>
<keyword evidence="5" id="KW-0325">Glycoprotein</keyword>
<dbReference type="STRING" id="7994.ENSAMXP00000030125"/>
<keyword evidence="1" id="KW-0597">Phosphoprotein</keyword>
<protein>
    <recommendedName>
        <fullName evidence="9">Vitellogenin domain-containing protein</fullName>
    </recommendedName>
</protein>
<dbReference type="SMART" id="SM01170">
    <property type="entry name" value="DUF1944"/>
    <property type="match status" value="1"/>
</dbReference>
<evidence type="ECO:0000256" key="2">
    <source>
        <dbReference type="ARBA" id="ARBA00022729"/>
    </source>
</evidence>
<evidence type="ECO:0000256" key="7">
    <source>
        <dbReference type="SAM" id="MobiDB-lite"/>
    </source>
</evidence>
<dbReference type="GO" id="GO:0032355">
    <property type="term" value="P:response to estradiol"/>
    <property type="evidence" value="ECO:0007669"/>
    <property type="project" value="TreeGrafter"/>
</dbReference>
<dbReference type="Gene3D" id="2.20.80.10">
    <property type="entry name" value="Lipovitellin-phosvitin complex, chain A, domain 4"/>
    <property type="match status" value="1"/>
</dbReference>
<keyword evidence="3" id="KW-0758">Storage protein</keyword>
<dbReference type="FunCoup" id="A0A3B1IKP7">
    <property type="interactions" value="4"/>
</dbReference>
<name>A0A3B1IKP7_ASTMX</name>
<evidence type="ECO:0000259" key="9">
    <source>
        <dbReference type="PROSITE" id="PS51211"/>
    </source>
</evidence>